<evidence type="ECO:0000256" key="8">
    <source>
        <dbReference type="RuleBase" id="RU003793"/>
    </source>
</evidence>
<evidence type="ECO:0000256" key="7">
    <source>
        <dbReference type="ARBA" id="ARBA00023136"/>
    </source>
</evidence>
<reference evidence="10 11" key="1">
    <citation type="submission" date="2015-12" db="EMBL/GenBank/DDBJ databases">
        <title>Genome sequence of Aneurinibacillus soli.</title>
        <authorList>
            <person name="Lee J.S."/>
            <person name="Lee K.C."/>
            <person name="Kim K.K."/>
            <person name="Lee B.W."/>
        </authorList>
    </citation>
    <scope>NUCLEOTIDE SEQUENCE [LARGE SCALE GENOMIC DNA]</scope>
    <source>
        <strain evidence="10 11">CB4</strain>
    </source>
</reference>
<comment type="subcellular location">
    <subcellularLocation>
        <location evidence="1">Cell inner membrane</location>
        <topology evidence="1">Multi-pass membrane protein</topology>
    </subcellularLocation>
    <subcellularLocation>
        <location evidence="9">Cell membrane</location>
        <topology evidence="9">Multi-pass membrane protein</topology>
    </subcellularLocation>
</comment>
<dbReference type="Pfam" id="PF06750">
    <property type="entry name" value="A24_N_bact"/>
    <property type="match status" value="1"/>
</dbReference>
<dbReference type="PRINTS" id="PR00864">
    <property type="entry name" value="PREPILNPTASE"/>
</dbReference>
<dbReference type="EC" id="2.1.1.-" evidence="9"/>
<name>A0A0U5B8A0_9BACL</name>
<dbReference type="InterPro" id="IPR050882">
    <property type="entry name" value="Prepilin_peptidase/N-MTase"/>
</dbReference>
<dbReference type="PANTHER" id="PTHR30487">
    <property type="entry name" value="TYPE 4 PREPILIN-LIKE PROTEINS LEADER PEPTIDE-PROCESSING ENZYME"/>
    <property type="match status" value="1"/>
</dbReference>
<dbReference type="GO" id="GO:0032259">
    <property type="term" value="P:methylation"/>
    <property type="evidence" value="ECO:0007669"/>
    <property type="project" value="UniProtKB-KW"/>
</dbReference>
<evidence type="ECO:0000256" key="4">
    <source>
        <dbReference type="ARBA" id="ARBA00022519"/>
    </source>
</evidence>
<dbReference type="KEGG" id="asoc:CB4_01158"/>
<sequence length="255" mass="28399">MISSIITGFFFLYGLILGSFFNVVGLRMPNGESIVRPRSYCPHCHRTLAARDLVPILSYMWNKGHCRYCGNPIPPGYSVMEFITGLLFAVTYQVFGLTPETGMVLLFISVLVIVTVSDLAYFLILDKITFPAFFAILILRFFIHPNESYESHLIGAGLGFGIFYIIAMFARGGFGLGDVKLFAVVGLFLGWPRLLVVIMLSTCLGTLFGLLMMVAGRATEGRKTAIPFGPFIALGSVLAVFFGYDLIDWYWSLFW</sequence>
<dbReference type="GO" id="GO:0004190">
    <property type="term" value="F:aspartic-type endopeptidase activity"/>
    <property type="evidence" value="ECO:0007669"/>
    <property type="project" value="UniProtKB-EC"/>
</dbReference>
<dbReference type="Gene3D" id="1.20.120.1220">
    <property type="match status" value="1"/>
</dbReference>
<comment type="similarity">
    <text evidence="2 8">Belongs to the peptidase A24 family.</text>
</comment>
<accession>A0A0U5B8A0</accession>
<organism evidence="10 11">
    <name type="scientific">Aneurinibacillus soli</name>
    <dbReference type="NCBI Taxonomy" id="1500254"/>
    <lineage>
        <taxon>Bacteria</taxon>
        <taxon>Bacillati</taxon>
        <taxon>Bacillota</taxon>
        <taxon>Bacilli</taxon>
        <taxon>Bacillales</taxon>
        <taxon>Paenibacillaceae</taxon>
        <taxon>Aneurinibacillus group</taxon>
        <taxon>Aneurinibacillus</taxon>
    </lineage>
</organism>
<comment type="function">
    <text evidence="9">Plays an essential role in type IV pili and type II pseudopili formation by proteolytically removing the leader sequence from substrate proteins and subsequently monomethylating the alpha-amino group of the newly exposed N-terminal phenylalanine.</text>
</comment>
<evidence type="ECO:0000256" key="9">
    <source>
        <dbReference type="RuleBase" id="RU003794"/>
    </source>
</evidence>
<protein>
    <recommendedName>
        <fullName evidence="9">Prepilin leader peptidase/N-methyltransferase</fullName>
        <ecNumber evidence="9">2.1.1.-</ecNumber>
        <ecNumber evidence="9">3.4.23.43</ecNumber>
    </recommendedName>
</protein>
<keyword evidence="3" id="KW-1003">Cell membrane</keyword>
<dbReference type="PANTHER" id="PTHR30487:SF0">
    <property type="entry name" value="PREPILIN LEADER PEPTIDASE_N-METHYLTRANSFERASE-RELATED"/>
    <property type="match status" value="1"/>
</dbReference>
<evidence type="ECO:0000256" key="3">
    <source>
        <dbReference type="ARBA" id="ARBA00022475"/>
    </source>
</evidence>
<dbReference type="Pfam" id="PF01478">
    <property type="entry name" value="Peptidase_A24"/>
    <property type="match status" value="1"/>
</dbReference>
<keyword evidence="5 9" id="KW-0812">Transmembrane</keyword>
<keyword evidence="9" id="KW-0808">Transferase</keyword>
<evidence type="ECO:0000256" key="1">
    <source>
        <dbReference type="ARBA" id="ARBA00004429"/>
    </source>
</evidence>
<dbReference type="GO" id="GO:0006465">
    <property type="term" value="P:signal peptide processing"/>
    <property type="evidence" value="ECO:0007669"/>
    <property type="project" value="TreeGrafter"/>
</dbReference>
<keyword evidence="7" id="KW-0472">Membrane</keyword>
<gene>
    <name evidence="10" type="primary">comC</name>
    <name evidence="10" type="ORF">CB4_01158</name>
</gene>
<dbReference type="EC" id="3.4.23.43" evidence="9"/>
<evidence type="ECO:0000313" key="11">
    <source>
        <dbReference type="Proteomes" id="UP000217696"/>
    </source>
</evidence>
<keyword evidence="9" id="KW-0489">Methyltransferase</keyword>
<evidence type="ECO:0000313" key="10">
    <source>
        <dbReference type="EMBL" id="BAU26989.1"/>
    </source>
</evidence>
<keyword evidence="9" id="KW-0378">Hydrolase</keyword>
<keyword evidence="6" id="KW-1133">Transmembrane helix</keyword>
<dbReference type="InterPro" id="IPR014032">
    <property type="entry name" value="Peptidase_A24A_bac"/>
</dbReference>
<dbReference type="AlphaFoldDB" id="A0A0U5B8A0"/>
<dbReference type="InterPro" id="IPR000045">
    <property type="entry name" value="Prepilin_IV_endopep_pep"/>
</dbReference>
<dbReference type="GO" id="GO:0008168">
    <property type="term" value="F:methyltransferase activity"/>
    <property type="evidence" value="ECO:0007669"/>
    <property type="project" value="UniProtKB-KW"/>
</dbReference>
<dbReference type="Proteomes" id="UP000217696">
    <property type="component" value="Chromosome"/>
</dbReference>
<keyword evidence="9" id="KW-0645">Protease</keyword>
<dbReference type="EMBL" id="AP017312">
    <property type="protein sequence ID" value="BAU26989.1"/>
    <property type="molecule type" value="Genomic_DNA"/>
</dbReference>
<keyword evidence="11" id="KW-1185">Reference proteome</keyword>
<evidence type="ECO:0000256" key="2">
    <source>
        <dbReference type="ARBA" id="ARBA00005801"/>
    </source>
</evidence>
<keyword evidence="4" id="KW-0997">Cell inner membrane</keyword>
<keyword evidence="9" id="KW-0511">Multifunctional enzyme</keyword>
<evidence type="ECO:0000256" key="5">
    <source>
        <dbReference type="ARBA" id="ARBA00022692"/>
    </source>
</evidence>
<evidence type="ECO:0000256" key="6">
    <source>
        <dbReference type="ARBA" id="ARBA00022989"/>
    </source>
</evidence>
<dbReference type="GO" id="GO:0005886">
    <property type="term" value="C:plasma membrane"/>
    <property type="evidence" value="ECO:0007669"/>
    <property type="project" value="UniProtKB-SubCell"/>
</dbReference>
<comment type="catalytic activity">
    <reaction evidence="9">
        <text>Typically cleaves a -Gly-|-Phe- bond to release an N-terminal, basic peptide of 5-8 residues from type IV prepilin, and then N-methylates the new N-terminal amino group, the methyl donor being S-adenosyl-L-methionine.</text>
        <dbReference type="EC" id="3.4.23.43"/>
    </reaction>
</comment>
<proteinExistence type="inferred from homology"/>
<dbReference type="InterPro" id="IPR010627">
    <property type="entry name" value="Prepilin_pept_A24_N"/>
</dbReference>